<dbReference type="EMBL" id="LMTZ01000118">
    <property type="protein sequence ID" value="KST64786.1"/>
    <property type="molecule type" value="Genomic_DNA"/>
</dbReference>
<dbReference type="AlphaFoldDB" id="A0A0V7ZK18"/>
<evidence type="ECO:0000313" key="3">
    <source>
        <dbReference type="Proteomes" id="UP000053372"/>
    </source>
</evidence>
<sequence length="200" mass="21654">MARNYRSRDPVYVVTSSGTGNFNYGFNTGLKTDKRSNFGQTAIDFNSVPDKTAFGVNSPKPARASKKETSGYESSWCSDDKIASLKASGYKVIPGRRRFGGNSALSQTLYVTIQGIKYAWISPLLPSFVPATDLAELGVKQASAGDKDLIFGASQPKPSRFKKDFTQGETSGSFSIFIDPAQEDNAIAKGWTRAKGLILL</sequence>
<evidence type="ECO:0000313" key="2">
    <source>
        <dbReference type="EMBL" id="KST64786.1"/>
    </source>
</evidence>
<keyword evidence="3" id="KW-1185">Reference proteome</keyword>
<name>A0A0V7ZK18_9CYAN</name>
<dbReference type="Proteomes" id="UP000053372">
    <property type="component" value="Unassembled WGS sequence"/>
</dbReference>
<reference evidence="2 3" key="1">
    <citation type="journal article" date="2015" name="Genome Announc.">
        <title>Draft Genome of the Euendolithic (true boring) Cyanobacterium Mastigocoleus testarum strain BC008.</title>
        <authorList>
            <person name="Guida B.S."/>
            <person name="Garcia-Pichel F."/>
        </authorList>
    </citation>
    <scope>NUCLEOTIDE SEQUENCE [LARGE SCALE GENOMIC DNA]</scope>
    <source>
        <strain evidence="2 3">BC008</strain>
    </source>
</reference>
<protein>
    <submittedName>
        <fullName evidence="2">Uncharacterized protein</fullName>
    </submittedName>
</protein>
<dbReference type="EMBL" id="LMTZ01000129">
    <property type="protein sequence ID" value="KST64076.1"/>
    <property type="molecule type" value="Genomic_DNA"/>
</dbReference>
<organism evidence="2 3">
    <name type="scientific">Mastigocoleus testarum BC008</name>
    <dbReference type="NCBI Taxonomy" id="371196"/>
    <lineage>
        <taxon>Bacteria</taxon>
        <taxon>Bacillati</taxon>
        <taxon>Cyanobacteriota</taxon>
        <taxon>Cyanophyceae</taxon>
        <taxon>Nostocales</taxon>
        <taxon>Hapalosiphonaceae</taxon>
        <taxon>Mastigocoleus</taxon>
    </lineage>
</organism>
<dbReference type="OrthoDB" id="582683at2"/>
<dbReference type="RefSeq" id="WP_027844068.1">
    <property type="nucleotide sequence ID" value="NZ_LMTZ01000118.1"/>
</dbReference>
<accession>A0A0V7ZK18</accession>
<proteinExistence type="predicted"/>
<comment type="caution">
    <text evidence="2">The sequence shown here is derived from an EMBL/GenBank/DDBJ whole genome shotgun (WGS) entry which is preliminary data.</text>
</comment>
<gene>
    <name evidence="1" type="ORF">BC008_40495</name>
    <name evidence="2" type="ORF">BC008_41470</name>
</gene>
<evidence type="ECO:0000313" key="1">
    <source>
        <dbReference type="EMBL" id="KST64076.1"/>
    </source>
</evidence>